<protein>
    <submittedName>
        <fullName evidence="1">2-polyprenyl-6-methoxyphenol hydroxylase-like FAD-dependent oxidoreductase</fullName>
    </submittedName>
</protein>
<evidence type="ECO:0000313" key="2">
    <source>
        <dbReference type="Proteomes" id="UP001549207"/>
    </source>
</evidence>
<name>A0ACC6TDV2_9MICC</name>
<gene>
    <name evidence="1" type="ORF">ABIC98_001502</name>
</gene>
<dbReference type="Proteomes" id="UP001549207">
    <property type="component" value="Unassembled WGS sequence"/>
</dbReference>
<evidence type="ECO:0000313" key="1">
    <source>
        <dbReference type="EMBL" id="MET3771865.1"/>
    </source>
</evidence>
<comment type="caution">
    <text evidence="1">The sequence shown here is derived from an EMBL/GenBank/DDBJ whole genome shotgun (WGS) entry which is preliminary data.</text>
</comment>
<accession>A0ACC6TDV2</accession>
<proteinExistence type="predicted"/>
<dbReference type="EMBL" id="JBEPNJ010000004">
    <property type="protein sequence ID" value="MET3771865.1"/>
    <property type="molecule type" value="Genomic_DNA"/>
</dbReference>
<sequence length="537" mass="56978">MAASQPGVTAGAGTTAATDVLVVGAGPAGLTAALQAHAHGATVRVVDRRADRIRPSRAMMLHARALEGLRPLGVTDELLDRADTAPEAHIHLGRKVVAARLGRADLPDTAFPHLTLVRQADVEDVLWQALRKRGVPVDWGVEFRRLEPEAADGLLRAELHTARGLEQHRCRFLAGCDGQSSTVRGVLGARWRGGPYPVEAVLADLELDGSLDPGLLHAAVGTAGLAFLFALGEGASWRMLATRPAAPQPGAHYGQLGPPVPAEEVVRLVRASGLEAAVREVRWSAQVPLQHRIAGTFGSTTVFLAGDAAHAHSPAGGQGMNNGILDALSLGWRLGFVAQAGRQLPELLGSYGQERRLAARRVLALTHVIFFGEASPHPAARAIRALLPLCAPLLPLVLRRRWLTSKGIRLLAQPFVRYRRSPISVDGTPRAGSWPRPGDRLPDGPATVDGRKVRLHGLTAVPGIHIFLERDAGPDVAAAVTAADARQAPLLHVHRLTSHPGSGLVAVRPDGHIGFRCAAADVHQLRDWLRLVGALGD</sequence>
<organism evidence="1 2">
    <name type="scientific">Arthrobacter nitrophenolicus</name>
    <dbReference type="NCBI Taxonomy" id="683150"/>
    <lineage>
        <taxon>Bacteria</taxon>
        <taxon>Bacillati</taxon>
        <taxon>Actinomycetota</taxon>
        <taxon>Actinomycetes</taxon>
        <taxon>Micrococcales</taxon>
        <taxon>Micrococcaceae</taxon>
        <taxon>Arthrobacter</taxon>
    </lineage>
</organism>
<keyword evidence="2" id="KW-1185">Reference proteome</keyword>
<reference evidence="1" key="1">
    <citation type="submission" date="2024-06" db="EMBL/GenBank/DDBJ databases">
        <title>Genomic Encyclopedia of Type Strains, Phase IV (KMG-IV): sequencing the most valuable type-strain genomes for metagenomic binning, comparative biology and taxonomic classification.</title>
        <authorList>
            <person name="Goeker M."/>
        </authorList>
    </citation>
    <scope>NUCLEOTIDE SEQUENCE</scope>
    <source>
        <strain evidence="1">SJCon</strain>
    </source>
</reference>